<reference evidence="2" key="2">
    <citation type="submission" date="2020-09" db="EMBL/GenBank/DDBJ databases">
        <authorList>
            <person name="Sun Q."/>
            <person name="Ohkuma M."/>
        </authorList>
    </citation>
    <scope>NUCLEOTIDE SEQUENCE</scope>
    <source>
        <strain evidence="2">JCM 4790</strain>
    </source>
</reference>
<protein>
    <submittedName>
        <fullName evidence="2">Uncharacterized protein</fullName>
    </submittedName>
</protein>
<gene>
    <name evidence="2" type="ORF">GCM10010358_74120</name>
</gene>
<keyword evidence="3" id="KW-1185">Reference proteome</keyword>
<dbReference type="AlphaFoldDB" id="A0A918P0S1"/>
<name>A0A918P0S1_9ACTN</name>
<sequence>MGAVGREEREGKAAPKETPEIAAVADAYRQASQRPVTSKTVTGLKRDAAVLLAAGLPVEWIAARAAEMPARGWVNLQQHVERSTEPLPGQRTGSQTPEERRGLPPWCGQCGDFGLNQAARVSSKWRTLGESGSGERCPRCHPDLVAAA</sequence>
<proteinExistence type="predicted"/>
<dbReference type="EMBL" id="BMVU01000074">
    <property type="protein sequence ID" value="GGY10763.1"/>
    <property type="molecule type" value="Genomic_DNA"/>
</dbReference>
<organism evidence="2 3">
    <name type="scientific">Streptomyces minutiscleroticus</name>
    <dbReference type="NCBI Taxonomy" id="68238"/>
    <lineage>
        <taxon>Bacteria</taxon>
        <taxon>Bacillati</taxon>
        <taxon>Actinomycetota</taxon>
        <taxon>Actinomycetes</taxon>
        <taxon>Kitasatosporales</taxon>
        <taxon>Streptomycetaceae</taxon>
        <taxon>Streptomyces</taxon>
    </lineage>
</organism>
<reference evidence="2" key="1">
    <citation type="journal article" date="2014" name="Int. J. Syst. Evol. Microbiol.">
        <title>Complete genome sequence of Corynebacterium casei LMG S-19264T (=DSM 44701T), isolated from a smear-ripened cheese.</title>
        <authorList>
            <consortium name="US DOE Joint Genome Institute (JGI-PGF)"/>
            <person name="Walter F."/>
            <person name="Albersmeier A."/>
            <person name="Kalinowski J."/>
            <person name="Ruckert C."/>
        </authorList>
    </citation>
    <scope>NUCLEOTIDE SEQUENCE</scope>
    <source>
        <strain evidence="2">JCM 4790</strain>
    </source>
</reference>
<comment type="caution">
    <text evidence="2">The sequence shown here is derived from an EMBL/GenBank/DDBJ whole genome shotgun (WGS) entry which is preliminary data.</text>
</comment>
<dbReference type="Proteomes" id="UP000619244">
    <property type="component" value="Unassembled WGS sequence"/>
</dbReference>
<evidence type="ECO:0000313" key="2">
    <source>
        <dbReference type="EMBL" id="GGY10763.1"/>
    </source>
</evidence>
<accession>A0A918P0S1</accession>
<evidence type="ECO:0000256" key="1">
    <source>
        <dbReference type="SAM" id="MobiDB-lite"/>
    </source>
</evidence>
<evidence type="ECO:0000313" key="3">
    <source>
        <dbReference type="Proteomes" id="UP000619244"/>
    </source>
</evidence>
<feature type="region of interest" description="Disordered" evidence="1">
    <location>
        <begin position="79"/>
        <end position="104"/>
    </location>
</feature>